<sequence>MELKMFRDTLSAAGGSCTVKAEIPIETEILISDYLPQVFKMVKCFARPVVLQKQLQPGRLTLEGYIRCIVYYQGEDGAGLCQTEQKLPFSKSLDLPAFEFSSWSAVVEGETEYLNCRAVNSRRIEVRGAFGLVASVYTQCRTEVITALADGGIEQQQSLLRGARCAAVLDKLITADGELRFPAPPAAILDITGTAVLRELKLLNGKGVAKGEIRALCAWRAQGDPSLQSQTVTIPFNQILDVEGLTEDCQCLCSIEPVGFAASEGEGDAPGRLTATALLHLRAWRPYELNCVTDAFSTRYETSAEVQEICCESLACTLDETAAVSGSGPLPDENTRLLACFAAFGPAQIVPRGNTPTLTARVLVTAFGENSLGEIESYDKALELALPLPAAASAEGELYPECWFSAESVQASCVGGTLEVSLTVHAEGAVLCRHNWPCIGAIELGEALAQPDPEISLRIYYAQAGEELFAIARRFHVSPGRMMEANSLESGIRTLSSPCRLLVPGA</sequence>
<dbReference type="InterPro" id="IPR018392">
    <property type="entry name" value="LysM"/>
</dbReference>
<organism evidence="1 2">
    <name type="scientific">Candidatus Faecalibacterium intestinavium</name>
    <dbReference type="NCBI Taxonomy" id="2838580"/>
    <lineage>
        <taxon>Bacteria</taxon>
        <taxon>Bacillati</taxon>
        <taxon>Bacillota</taxon>
        <taxon>Clostridia</taxon>
        <taxon>Eubacteriales</taxon>
        <taxon>Oscillospiraceae</taxon>
        <taxon>Faecalibacterium</taxon>
    </lineage>
</organism>
<evidence type="ECO:0000313" key="2">
    <source>
        <dbReference type="Proteomes" id="UP000824178"/>
    </source>
</evidence>
<gene>
    <name evidence="1" type="ORF">H9864_07870</name>
</gene>
<dbReference type="CDD" id="cd00118">
    <property type="entry name" value="LysM"/>
    <property type="match status" value="1"/>
</dbReference>
<reference evidence="1" key="2">
    <citation type="submission" date="2021-04" db="EMBL/GenBank/DDBJ databases">
        <authorList>
            <person name="Gilroy R."/>
        </authorList>
    </citation>
    <scope>NUCLEOTIDE SEQUENCE</scope>
    <source>
        <strain evidence="1">742</strain>
    </source>
</reference>
<proteinExistence type="predicted"/>
<dbReference type="AlphaFoldDB" id="A0A9E2NR43"/>
<comment type="caution">
    <text evidence="1">The sequence shown here is derived from an EMBL/GenBank/DDBJ whole genome shotgun (WGS) entry which is preliminary data.</text>
</comment>
<dbReference type="Proteomes" id="UP000824178">
    <property type="component" value="Unassembled WGS sequence"/>
</dbReference>
<name>A0A9E2NR43_9FIRM</name>
<reference evidence="1" key="1">
    <citation type="journal article" date="2021" name="PeerJ">
        <title>Extensive microbial diversity within the chicken gut microbiome revealed by metagenomics and culture.</title>
        <authorList>
            <person name="Gilroy R."/>
            <person name="Ravi A."/>
            <person name="Getino M."/>
            <person name="Pursley I."/>
            <person name="Horton D.L."/>
            <person name="Alikhan N.F."/>
            <person name="Baker D."/>
            <person name="Gharbi K."/>
            <person name="Hall N."/>
            <person name="Watson M."/>
            <person name="Adriaenssens E.M."/>
            <person name="Foster-Nyarko E."/>
            <person name="Jarju S."/>
            <person name="Secka A."/>
            <person name="Antonio M."/>
            <person name="Oren A."/>
            <person name="Chaudhuri R.R."/>
            <person name="La Ragione R."/>
            <person name="Hildebrand F."/>
            <person name="Pallen M.J."/>
        </authorList>
    </citation>
    <scope>NUCLEOTIDE SEQUENCE</scope>
    <source>
        <strain evidence="1">742</strain>
    </source>
</reference>
<protein>
    <submittedName>
        <fullName evidence="1">DUF3794 domain-containing protein</fullName>
    </submittedName>
</protein>
<dbReference type="EMBL" id="JAHLFH010000167">
    <property type="protein sequence ID" value="MBU3820267.1"/>
    <property type="molecule type" value="Genomic_DNA"/>
</dbReference>
<accession>A0A9E2NR43</accession>
<evidence type="ECO:0000313" key="1">
    <source>
        <dbReference type="EMBL" id="MBU3820267.1"/>
    </source>
</evidence>